<dbReference type="GO" id="GO:0030170">
    <property type="term" value="F:pyridoxal phosphate binding"/>
    <property type="evidence" value="ECO:0007669"/>
    <property type="project" value="InterPro"/>
</dbReference>
<dbReference type="AlphaFoldDB" id="A0A382SYL3"/>
<evidence type="ECO:0008006" key="3">
    <source>
        <dbReference type="Google" id="ProtNLM"/>
    </source>
</evidence>
<reference evidence="2" key="1">
    <citation type="submission" date="2018-05" db="EMBL/GenBank/DDBJ databases">
        <authorList>
            <person name="Lanie J.A."/>
            <person name="Ng W.-L."/>
            <person name="Kazmierczak K.M."/>
            <person name="Andrzejewski T.M."/>
            <person name="Davidsen T.M."/>
            <person name="Wayne K.J."/>
            <person name="Tettelin H."/>
            <person name="Glass J.I."/>
            <person name="Rusch D."/>
            <person name="Podicherti R."/>
            <person name="Tsui H.-C.T."/>
            <person name="Winkler M.E."/>
        </authorList>
    </citation>
    <scope>NUCLEOTIDE SEQUENCE</scope>
</reference>
<feature type="non-terminal residue" evidence="2">
    <location>
        <position position="96"/>
    </location>
</feature>
<dbReference type="PANTHER" id="PTHR10146">
    <property type="entry name" value="PROLINE SYNTHETASE CO-TRANSCRIBED BACTERIAL HOMOLOG PROTEIN"/>
    <property type="match status" value="1"/>
</dbReference>
<proteinExistence type="predicted"/>
<dbReference type="Gene3D" id="3.20.20.10">
    <property type="entry name" value="Alanine racemase"/>
    <property type="match status" value="1"/>
</dbReference>
<dbReference type="SUPFAM" id="SSF51419">
    <property type="entry name" value="PLP-binding barrel"/>
    <property type="match status" value="1"/>
</dbReference>
<evidence type="ECO:0000313" key="2">
    <source>
        <dbReference type="EMBL" id="SVD14248.1"/>
    </source>
</evidence>
<organism evidence="2">
    <name type="scientific">marine metagenome</name>
    <dbReference type="NCBI Taxonomy" id="408172"/>
    <lineage>
        <taxon>unclassified sequences</taxon>
        <taxon>metagenomes</taxon>
        <taxon>ecological metagenomes</taxon>
    </lineage>
</organism>
<evidence type="ECO:0000256" key="1">
    <source>
        <dbReference type="ARBA" id="ARBA00022898"/>
    </source>
</evidence>
<dbReference type="PANTHER" id="PTHR10146:SF14">
    <property type="entry name" value="PYRIDOXAL PHOSPHATE HOMEOSTASIS PROTEIN"/>
    <property type="match status" value="1"/>
</dbReference>
<name>A0A382SYL3_9ZZZZ</name>
<protein>
    <recommendedName>
        <fullName evidence="3">Alanine racemase N-terminal domain-containing protein</fullName>
    </recommendedName>
</protein>
<sequence>MQSRIQSSLALTGQEESGFTIVAVSKKKSLAEIETAYRLGLSHFGENYVQEAVKKIKSFHHKATWHFIGSIQSNKVKPISENFDWVHTITRYSIAE</sequence>
<dbReference type="PROSITE" id="PS01211">
    <property type="entry name" value="UPF0001"/>
    <property type="match status" value="1"/>
</dbReference>
<gene>
    <name evidence="2" type="ORF">METZ01_LOCUS367102</name>
</gene>
<dbReference type="InterPro" id="IPR029066">
    <property type="entry name" value="PLP-binding_barrel"/>
</dbReference>
<keyword evidence="1" id="KW-0663">Pyridoxal phosphate</keyword>
<accession>A0A382SYL3</accession>
<dbReference type="EMBL" id="UINC01132129">
    <property type="protein sequence ID" value="SVD14248.1"/>
    <property type="molecule type" value="Genomic_DNA"/>
</dbReference>
<dbReference type="InterPro" id="IPR011078">
    <property type="entry name" value="PyrdxlP_homeostasis"/>
</dbReference>